<reference evidence="1" key="1">
    <citation type="submission" date="2014-09" db="EMBL/GenBank/DDBJ databases">
        <authorList>
            <person name="Magalhaes I.L.F."/>
            <person name="Oliveira U."/>
            <person name="Santos F.R."/>
            <person name="Vidigal T.H.D.A."/>
            <person name="Brescovit A.D."/>
            <person name="Santos A.J."/>
        </authorList>
    </citation>
    <scope>NUCLEOTIDE SEQUENCE</scope>
    <source>
        <tissue evidence="1">Shoot tissue taken approximately 20 cm above the soil surface</tissue>
    </source>
</reference>
<organism evidence="1">
    <name type="scientific">Arundo donax</name>
    <name type="common">Giant reed</name>
    <name type="synonym">Donax arundinaceus</name>
    <dbReference type="NCBI Taxonomy" id="35708"/>
    <lineage>
        <taxon>Eukaryota</taxon>
        <taxon>Viridiplantae</taxon>
        <taxon>Streptophyta</taxon>
        <taxon>Embryophyta</taxon>
        <taxon>Tracheophyta</taxon>
        <taxon>Spermatophyta</taxon>
        <taxon>Magnoliopsida</taxon>
        <taxon>Liliopsida</taxon>
        <taxon>Poales</taxon>
        <taxon>Poaceae</taxon>
        <taxon>PACMAD clade</taxon>
        <taxon>Arundinoideae</taxon>
        <taxon>Arundineae</taxon>
        <taxon>Arundo</taxon>
    </lineage>
</organism>
<reference evidence="1" key="2">
    <citation type="journal article" date="2015" name="Data Brief">
        <title>Shoot transcriptome of the giant reed, Arundo donax.</title>
        <authorList>
            <person name="Barrero R.A."/>
            <person name="Guerrero F.D."/>
            <person name="Moolhuijzen P."/>
            <person name="Goolsby J.A."/>
            <person name="Tidwell J."/>
            <person name="Bellgard S.E."/>
            <person name="Bellgard M.I."/>
        </authorList>
    </citation>
    <scope>NUCLEOTIDE SEQUENCE</scope>
    <source>
        <tissue evidence="1">Shoot tissue taken approximately 20 cm above the soil surface</tissue>
    </source>
</reference>
<protein>
    <submittedName>
        <fullName evidence="1">Uncharacterized protein</fullName>
    </submittedName>
</protein>
<dbReference type="EMBL" id="GBRH01164728">
    <property type="protein sequence ID" value="JAE33168.1"/>
    <property type="molecule type" value="Transcribed_RNA"/>
</dbReference>
<name>A0A0A9HJV6_ARUDO</name>
<accession>A0A0A9HJV6</accession>
<sequence>MINHKKRLYIRSQLLTIWSQIHIQQRKTSLSDITIVTYYVCKAKQVTMQILKY</sequence>
<proteinExistence type="predicted"/>
<dbReference type="AlphaFoldDB" id="A0A0A9HJV6"/>
<evidence type="ECO:0000313" key="1">
    <source>
        <dbReference type="EMBL" id="JAE33168.1"/>
    </source>
</evidence>